<reference evidence="2 3" key="1">
    <citation type="submission" date="2021-01" db="EMBL/GenBank/DDBJ databases">
        <title>WGS of actinomycetes isolated from Thailand.</title>
        <authorList>
            <person name="Thawai C."/>
        </authorList>
    </citation>
    <scope>NUCLEOTIDE SEQUENCE [LARGE SCALE GENOMIC DNA]</scope>
    <source>
        <strain evidence="2 3">LPG 2</strain>
    </source>
</reference>
<dbReference type="PANTHER" id="PTHR43433:SF5">
    <property type="entry name" value="AB HYDROLASE-1 DOMAIN-CONTAINING PROTEIN"/>
    <property type="match status" value="1"/>
</dbReference>
<keyword evidence="3" id="KW-1185">Reference proteome</keyword>
<comment type="caution">
    <text evidence="2">The sequence shown here is derived from an EMBL/GenBank/DDBJ whole genome shotgun (WGS) entry which is preliminary data.</text>
</comment>
<dbReference type="EMBL" id="JAERRJ010000010">
    <property type="protein sequence ID" value="MBL1077994.1"/>
    <property type="molecule type" value="Genomic_DNA"/>
</dbReference>
<evidence type="ECO:0000259" key="1">
    <source>
        <dbReference type="Pfam" id="PF00561"/>
    </source>
</evidence>
<feature type="domain" description="AB hydrolase-1" evidence="1">
    <location>
        <begin position="21"/>
        <end position="241"/>
    </location>
</feature>
<sequence>MPAVSLPGTVVDYAVDGEGSALVLVHGVGGDADRAFGNVVAPLSDTRTVVRPNLSGSGATTDDGGPLSVQHFVAQVAGTIRDTASEPVDLLGFSLGAAIAAATAATHPELIRRLILVGGLVHTTGPHDRFNFDFWLDLHDTSFELFKRFAAIQGFSPAMLDVFGHEGLAAALKDEWPHGLRRQIEAATRVDVRAYLPAVTAPTLVIGFTGDQVTPIAATRELAAGIAGSRLVEIADEGHMDWFADPSRIVALTEEFLS</sequence>
<accession>A0ABS1ME35</accession>
<dbReference type="SUPFAM" id="SSF53474">
    <property type="entry name" value="alpha/beta-Hydrolases"/>
    <property type="match status" value="1"/>
</dbReference>
<dbReference type="PRINTS" id="PR00111">
    <property type="entry name" value="ABHYDROLASE"/>
</dbReference>
<dbReference type="PANTHER" id="PTHR43433">
    <property type="entry name" value="HYDROLASE, ALPHA/BETA FOLD FAMILY PROTEIN"/>
    <property type="match status" value="1"/>
</dbReference>
<organism evidence="2 3">
    <name type="scientific">Nocardia acididurans</name>
    <dbReference type="NCBI Taxonomy" id="2802282"/>
    <lineage>
        <taxon>Bacteria</taxon>
        <taxon>Bacillati</taxon>
        <taxon>Actinomycetota</taxon>
        <taxon>Actinomycetes</taxon>
        <taxon>Mycobacteriales</taxon>
        <taxon>Nocardiaceae</taxon>
        <taxon>Nocardia</taxon>
    </lineage>
</organism>
<dbReference type="InterPro" id="IPR029058">
    <property type="entry name" value="AB_hydrolase_fold"/>
</dbReference>
<protein>
    <submittedName>
        <fullName evidence="2">Alpha/beta hydrolase</fullName>
    </submittedName>
</protein>
<proteinExistence type="predicted"/>
<keyword evidence="2" id="KW-0378">Hydrolase</keyword>
<dbReference type="InterPro" id="IPR000073">
    <property type="entry name" value="AB_hydrolase_1"/>
</dbReference>
<dbReference type="RefSeq" id="WP_201952271.1">
    <property type="nucleotide sequence ID" value="NZ_JAERRJ010000010.1"/>
</dbReference>
<dbReference type="Pfam" id="PF00561">
    <property type="entry name" value="Abhydrolase_1"/>
    <property type="match status" value="1"/>
</dbReference>
<dbReference type="Gene3D" id="3.40.50.1820">
    <property type="entry name" value="alpha/beta hydrolase"/>
    <property type="match status" value="1"/>
</dbReference>
<evidence type="ECO:0000313" key="3">
    <source>
        <dbReference type="Proteomes" id="UP000602198"/>
    </source>
</evidence>
<evidence type="ECO:0000313" key="2">
    <source>
        <dbReference type="EMBL" id="MBL1077994.1"/>
    </source>
</evidence>
<dbReference type="Proteomes" id="UP000602198">
    <property type="component" value="Unassembled WGS sequence"/>
</dbReference>
<gene>
    <name evidence="2" type="ORF">JK358_26675</name>
</gene>
<name>A0ABS1ME35_9NOCA</name>
<dbReference type="GO" id="GO:0016787">
    <property type="term" value="F:hydrolase activity"/>
    <property type="evidence" value="ECO:0007669"/>
    <property type="project" value="UniProtKB-KW"/>
</dbReference>
<dbReference type="InterPro" id="IPR050471">
    <property type="entry name" value="AB_hydrolase"/>
</dbReference>